<feature type="chain" id="PRO_5022930689" description="Outer membrane beta-barrel protein" evidence="1">
    <location>
        <begin position="24"/>
        <end position="258"/>
    </location>
</feature>
<dbReference type="Proteomes" id="UP000321248">
    <property type="component" value="Unassembled WGS sequence"/>
</dbReference>
<organism evidence="2 3">
    <name type="scientific">Alkalisalibacterium limincola</name>
    <dbReference type="NCBI Taxonomy" id="2699169"/>
    <lineage>
        <taxon>Bacteria</taxon>
        <taxon>Pseudomonadati</taxon>
        <taxon>Pseudomonadota</taxon>
        <taxon>Gammaproteobacteria</taxon>
        <taxon>Lysobacterales</taxon>
        <taxon>Lysobacteraceae</taxon>
        <taxon>Alkalisalibacterium</taxon>
    </lineage>
</organism>
<keyword evidence="3" id="KW-1185">Reference proteome</keyword>
<reference evidence="2 3" key="1">
    <citation type="submission" date="2019-08" db="EMBL/GenBank/DDBJ databases">
        <authorList>
            <person name="Karlyshev A.V."/>
        </authorList>
    </citation>
    <scope>NUCLEOTIDE SEQUENCE [LARGE SCALE GENOMIC DNA]</scope>
    <source>
        <strain evidence="2 3">Alg18-2.2</strain>
    </source>
</reference>
<gene>
    <name evidence="2" type="ORF">FU658_10670</name>
</gene>
<comment type="caution">
    <text evidence="2">The sequence shown here is derived from an EMBL/GenBank/DDBJ whole genome shotgun (WGS) entry which is preliminary data.</text>
</comment>
<dbReference type="SUPFAM" id="SSF69917">
    <property type="entry name" value="OMPT-like"/>
    <property type="match status" value="1"/>
</dbReference>
<proteinExistence type="predicted"/>
<dbReference type="GO" id="GO:0004190">
    <property type="term" value="F:aspartic-type endopeptidase activity"/>
    <property type="evidence" value="ECO:0007669"/>
    <property type="project" value="InterPro"/>
</dbReference>
<feature type="signal peptide" evidence="1">
    <location>
        <begin position="1"/>
        <end position="23"/>
    </location>
</feature>
<dbReference type="EMBL" id="VRTS01000007">
    <property type="protein sequence ID" value="TXK61028.1"/>
    <property type="molecule type" value="Genomic_DNA"/>
</dbReference>
<dbReference type="RefSeq" id="WP_147892071.1">
    <property type="nucleotide sequence ID" value="NZ_VRTS01000007.1"/>
</dbReference>
<evidence type="ECO:0000313" key="2">
    <source>
        <dbReference type="EMBL" id="TXK61028.1"/>
    </source>
</evidence>
<evidence type="ECO:0000313" key="3">
    <source>
        <dbReference type="Proteomes" id="UP000321248"/>
    </source>
</evidence>
<accession>A0A5C8KJU7</accession>
<protein>
    <recommendedName>
        <fullName evidence="4">Outer membrane beta-barrel protein</fullName>
    </recommendedName>
</protein>
<keyword evidence="1" id="KW-0732">Signal</keyword>
<evidence type="ECO:0000256" key="1">
    <source>
        <dbReference type="SAM" id="SignalP"/>
    </source>
</evidence>
<evidence type="ECO:0008006" key="4">
    <source>
        <dbReference type="Google" id="ProtNLM"/>
    </source>
</evidence>
<dbReference type="AlphaFoldDB" id="A0A5C8KJU7"/>
<dbReference type="InterPro" id="IPR020080">
    <property type="entry name" value="OM_adhesin/peptidase_omptin"/>
</dbReference>
<name>A0A5C8KJU7_9GAMM</name>
<dbReference type="OrthoDB" id="6555107at2"/>
<sequence length="258" mass="28424">MHRSLFSTALIAAATAIAGPVQASDSPWEVRVVPYLWTAGVDGSLSHENFPISLHPRASFSDVFSRLDAAGMVVFEAHRERYGLFGDIVAVDLSDTVRIPLGGVHFPIEVSTSTTTALLAMQYRLRQDRRSHLDLVAGVRFWSLGTRFTYNVPSEIPDELPIPRQYGISQREWWPDIQVGLKGAHHFDNAFFVSGWALAGAGGADLTTDLMVSIGYEFGRRTSLVLGYRRIETDFSTSGGFAFDAVMHGPGVALEFRF</sequence>